<keyword evidence="3 7" id="KW-0547">Nucleotide-binding</keyword>
<comment type="caution">
    <text evidence="11">The sequence shown here is derived from an EMBL/GenBank/DDBJ whole genome shotgun (WGS) entry which is preliminary data.</text>
</comment>
<gene>
    <name evidence="7 11" type="primary">gluQ</name>
    <name evidence="11" type="ORF">GCM10017783_18090</name>
</gene>
<dbReference type="InterPro" id="IPR000924">
    <property type="entry name" value="Glu/Gln-tRNA-synth"/>
</dbReference>
<dbReference type="SUPFAM" id="SSF52374">
    <property type="entry name" value="Nucleotidylyl transferase"/>
    <property type="match status" value="1"/>
</dbReference>
<dbReference type="EMBL" id="BNAL01000022">
    <property type="protein sequence ID" value="GHG05852.1"/>
    <property type="molecule type" value="Genomic_DNA"/>
</dbReference>
<dbReference type="InterPro" id="IPR001412">
    <property type="entry name" value="aa-tRNA-synth_I_CS"/>
</dbReference>
<feature type="short sequence motif" description="'HIGH' region" evidence="7">
    <location>
        <begin position="13"/>
        <end position="23"/>
    </location>
</feature>
<evidence type="ECO:0000256" key="5">
    <source>
        <dbReference type="ARBA" id="ARBA00022840"/>
    </source>
</evidence>
<dbReference type="Gene3D" id="3.40.50.620">
    <property type="entry name" value="HUPs"/>
    <property type="match status" value="1"/>
</dbReference>
<feature type="binding site" evidence="7">
    <location>
        <position position="206"/>
    </location>
    <ligand>
        <name>L-glutamate</name>
        <dbReference type="ChEBI" id="CHEBI:29985"/>
    </ligand>
</feature>
<dbReference type="NCBIfam" id="NF004315">
    <property type="entry name" value="PRK05710.1-4"/>
    <property type="match status" value="1"/>
</dbReference>
<evidence type="ECO:0000256" key="7">
    <source>
        <dbReference type="HAMAP-Rule" id="MF_01428"/>
    </source>
</evidence>
<feature type="binding site" evidence="7">
    <location>
        <position position="46"/>
    </location>
    <ligand>
        <name>L-glutamate</name>
        <dbReference type="ChEBI" id="CHEBI:29985"/>
    </ligand>
</feature>
<dbReference type="PROSITE" id="PS00178">
    <property type="entry name" value="AA_TRNA_LIGASE_I"/>
    <property type="match status" value="1"/>
</dbReference>
<dbReference type="Pfam" id="PF00749">
    <property type="entry name" value="tRNA-synt_1c"/>
    <property type="match status" value="1"/>
</dbReference>
<dbReference type="PANTHER" id="PTHR43311">
    <property type="entry name" value="GLUTAMATE--TRNA LIGASE"/>
    <property type="match status" value="1"/>
</dbReference>
<feature type="region of interest" description="Disordered" evidence="9">
    <location>
        <begin position="132"/>
        <end position="165"/>
    </location>
</feature>
<keyword evidence="4 7" id="KW-0862">Zinc</keyword>
<evidence type="ECO:0000259" key="10">
    <source>
        <dbReference type="Pfam" id="PF00749"/>
    </source>
</evidence>
<feature type="binding site" evidence="7">
    <location>
        <begin position="10"/>
        <end position="14"/>
    </location>
    <ligand>
        <name>L-glutamate</name>
        <dbReference type="ChEBI" id="CHEBI:29985"/>
    </ligand>
</feature>
<dbReference type="Proteomes" id="UP000632154">
    <property type="component" value="Unassembled WGS sequence"/>
</dbReference>
<feature type="binding site" evidence="7">
    <location>
        <position position="224"/>
    </location>
    <ligand>
        <name>L-glutamate</name>
        <dbReference type="ChEBI" id="CHEBI:29985"/>
    </ligand>
</feature>
<feature type="short sequence motif" description="'KMSKS' region" evidence="7">
    <location>
        <begin position="262"/>
        <end position="266"/>
    </location>
</feature>
<dbReference type="InterPro" id="IPR020058">
    <property type="entry name" value="Glu/Gln-tRNA-synth_Ib_cat-dom"/>
</dbReference>
<keyword evidence="8" id="KW-0648">Protein biosynthesis</keyword>
<keyword evidence="12" id="KW-1185">Reference proteome</keyword>
<dbReference type="NCBIfam" id="NF004314">
    <property type="entry name" value="PRK05710.1-3"/>
    <property type="match status" value="1"/>
</dbReference>
<comment type="function">
    <text evidence="7">Catalyzes the tRNA-independent activation of glutamate in presence of ATP and the subsequent transfer of glutamate onto a tRNA(Asp). Glutamate is transferred on the 2-amino-5-(4,5-dihydroxy-2-cyclopenten-1-yl) moiety of the queuosine in the wobble position of the QUC anticodon.</text>
</comment>
<evidence type="ECO:0000256" key="4">
    <source>
        <dbReference type="ARBA" id="ARBA00022833"/>
    </source>
</evidence>
<feature type="binding site" evidence="7">
    <location>
        <position position="126"/>
    </location>
    <ligand>
        <name>Zn(2+)</name>
        <dbReference type="ChEBI" id="CHEBI:29105"/>
    </ligand>
</feature>
<evidence type="ECO:0000256" key="8">
    <source>
        <dbReference type="RuleBase" id="RU363037"/>
    </source>
</evidence>
<keyword evidence="6 7" id="KW-0030">Aminoacyl-tRNA synthetase</keyword>
<reference evidence="12" key="1">
    <citation type="journal article" date="2019" name="Int. J. Syst. Evol. Microbiol.">
        <title>The Global Catalogue of Microorganisms (GCM) 10K type strain sequencing project: providing services to taxonomists for standard genome sequencing and annotation.</title>
        <authorList>
            <consortium name="The Broad Institute Genomics Platform"/>
            <consortium name="The Broad Institute Genome Sequencing Center for Infectious Disease"/>
            <person name="Wu L."/>
            <person name="Ma J."/>
        </authorList>
    </citation>
    <scope>NUCLEOTIDE SEQUENCE [LARGE SCALE GENOMIC DNA]</scope>
    <source>
        <strain evidence="12">CGMCC 1.18439</strain>
    </source>
</reference>
<comment type="cofactor">
    <cofactor evidence="7">
        <name>Zn(2+)</name>
        <dbReference type="ChEBI" id="CHEBI:29105"/>
    </cofactor>
    <text evidence="7">Binds 1 zinc ion per subunit.</text>
</comment>
<dbReference type="RefSeq" id="WP_189643371.1">
    <property type="nucleotide sequence ID" value="NZ_BNAL01000022.1"/>
</dbReference>
<dbReference type="HAMAP" id="MF_01428">
    <property type="entry name" value="Glu_Q_tRNA_synth"/>
    <property type="match status" value="1"/>
</dbReference>
<dbReference type="InterPro" id="IPR014729">
    <property type="entry name" value="Rossmann-like_a/b/a_fold"/>
</dbReference>
<feature type="binding site" evidence="7">
    <location>
        <position position="97"/>
    </location>
    <ligand>
        <name>Zn(2+)</name>
        <dbReference type="ChEBI" id="CHEBI:29105"/>
    </ligand>
</feature>
<keyword evidence="1 7" id="KW-0436">Ligase</keyword>
<name>A0ABQ3K8Q7_9DEIO</name>
<evidence type="ECO:0000313" key="12">
    <source>
        <dbReference type="Proteomes" id="UP000632154"/>
    </source>
</evidence>
<dbReference type="EC" id="6.1.1.-" evidence="7"/>
<dbReference type="InterPro" id="IPR049940">
    <property type="entry name" value="GluQ/Sye"/>
</dbReference>
<keyword evidence="5 7" id="KW-0067">ATP-binding</keyword>
<evidence type="ECO:0000256" key="1">
    <source>
        <dbReference type="ARBA" id="ARBA00022598"/>
    </source>
</evidence>
<proteinExistence type="inferred from homology"/>
<dbReference type="PRINTS" id="PR00987">
    <property type="entry name" value="TRNASYNTHGLU"/>
</dbReference>
<dbReference type="InterPro" id="IPR022380">
    <property type="entry name" value="Glu-Q_tRNA(Asp)_Synthase"/>
</dbReference>
<comment type="similarity">
    <text evidence="7">Belongs to the class-I aminoacyl-tRNA synthetase family. GluQ subfamily.</text>
</comment>
<evidence type="ECO:0000256" key="9">
    <source>
        <dbReference type="SAM" id="MobiDB-lite"/>
    </source>
</evidence>
<evidence type="ECO:0000256" key="2">
    <source>
        <dbReference type="ARBA" id="ARBA00022723"/>
    </source>
</evidence>
<evidence type="ECO:0000313" key="11">
    <source>
        <dbReference type="EMBL" id="GHG05852.1"/>
    </source>
</evidence>
<evidence type="ECO:0000256" key="3">
    <source>
        <dbReference type="ARBA" id="ARBA00022741"/>
    </source>
</evidence>
<feature type="binding site" evidence="7">
    <location>
        <position position="99"/>
    </location>
    <ligand>
        <name>Zn(2+)</name>
        <dbReference type="ChEBI" id="CHEBI:29105"/>
    </ligand>
</feature>
<dbReference type="PANTHER" id="PTHR43311:SF1">
    <property type="entry name" value="GLUTAMYL-Q TRNA(ASP) SYNTHETASE"/>
    <property type="match status" value="1"/>
</dbReference>
<keyword evidence="2 7" id="KW-0479">Metal-binding</keyword>
<protein>
    <recommendedName>
        <fullName evidence="7">Glutamyl-Q tRNA(Asp) synthetase</fullName>
        <shortName evidence="7">Glu-Q-RSs</shortName>
        <ecNumber evidence="7">6.1.1.-</ecNumber>
    </recommendedName>
</protein>
<accession>A0ABQ3K8Q7</accession>
<evidence type="ECO:0000256" key="6">
    <source>
        <dbReference type="ARBA" id="ARBA00023146"/>
    </source>
</evidence>
<feature type="domain" description="Glutamyl/glutaminyl-tRNA synthetase class Ib catalytic" evidence="10">
    <location>
        <begin position="10"/>
        <end position="298"/>
    </location>
</feature>
<sequence>MRSAPTPVGRYAPSPTGALHLGNIRTALLAWLHSRALGARHLLRFEDLDTGRVRAWAYDMTRRDLEWLGLDWDAEYRQSERLELYAAALAQLETYPCTCTRRDIQAAVEASAGAPHGAELVYPGTCRPEFGRPEFSRPASGRPEAEHPGAECPLPSGSPRPAAQRWRVPPQEVCVSDRLSGELLCQFLPAEVGDPVLLRGDGAYAYHLAVVVDDAALGVTDVVRGADLWPATPRQVALQQALGYPQPAYWHVPLMTDYRGERLAKRGGAPSLRDLREGGTVPPERVLADLARSLGWEVPPQVRAAELLPLWRTYAGLEPRAGQA</sequence>
<organism evidence="11 12">
    <name type="scientific">Deinococcus piscis</name>
    <dbReference type="NCBI Taxonomy" id="394230"/>
    <lineage>
        <taxon>Bacteria</taxon>
        <taxon>Thermotogati</taxon>
        <taxon>Deinococcota</taxon>
        <taxon>Deinococci</taxon>
        <taxon>Deinococcales</taxon>
        <taxon>Deinococcaceae</taxon>
        <taxon>Deinococcus</taxon>
    </lineage>
</organism>
<feature type="binding site" evidence="7">
    <location>
        <position position="265"/>
    </location>
    <ligand>
        <name>ATP</name>
        <dbReference type="ChEBI" id="CHEBI:30616"/>
    </ligand>
</feature>
<feature type="binding site" evidence="7">
    <location>
        <position position="122"/>
    </location>
    <ligand>
        <name>Zn(2+)</name>
        <dbReference type="ChEBI" id="CHEBI:29105"/>
    </ligand>
</feature>